<comment type="caution">
    <text evidence="1">The sequence shown here is derived from an EMBL/GenBank/DDBJ whole genome shotgun (WGS) entry which is preliminary data.</text>
</comment>
<proteinExistence type="predicted"/>
<sequence>MALSGLPSGLLQSARWSERRDELMRVRAMWAWLIGGMVMALVSGCERGDDLGQQAPEEVAVAYLEAMRDGQVEKAWAMVTRADQEAMPLKVLQAQRDQAQERIDEVAATMSFEVGEVRPQDGEVVVEVSLKSTSDALPPAAARPQEIRVRQTAAGWRVDTEWAEKAGSVLDRPEGEGAPGMQ</sequence>
<dbReference type="AlphaFoldDB" id="A0A328C6B3"/>
<evidence type="ECO:0000313" key="2">
    <source>
        <dbReference type="Proteomes" id="UP000249169"/>
    </source>
</evidence>
<keyword evidence="2" id="KW-1185">Reference proteome</keyword>
<evidence type="ECO:0000313" key="1">
    <source>
        <dbReference type="EMBL" id="RAL22352.1"/>
    </source>
</evidence>
<dbReference type="Proteomes" id="UP000249169">
    <property type="component" value="Unassembled WGS sequence"/>
</dbReference>
<reference evidence="1 2" key="1">
    <citation type="submission" date="2018-05" db="EMBL/GenBank/DDBJ databases">
        <title>Lujinxingia marina gen. nov. sp. nov., a new facultative anaerobic member of the class Deltaproteobacteria, and proposal of Lujinxingaceae fam. nov.</title>
        <authorList>
            <person name="Li C.-M."/>
        </authorList>
    </citation>
    <scope>NUCLEOTIDE SEQUENCE [LARGE SCALE GENOMIC DNA]</scope>
    <source>
        <strain evidence="1 2">B210</strain>
    </source>
</reference>
<name>A0A328C6B3_9DELT</name>
<organism evidence="1 2">
    <name type="scientific">Lujinxingia litoralis</name>
    <dbReference type="NCBI Taxonomy" id="2211119"/>
    <lineage>
        <taxon>Bacteria</taxon>
        <taxon>Deltaproteobacteria</taxon>
        <taxon>Bradymonadales</taxon>
        <taxon>Lujinxingiaceae</taxon>
        <taxon>Lujinxingia</taxon>
    </lineage>
</organism>
<gene>
    <name evidence="1" type="ORF">DL240_10915</name>
</gene>
<dbReference type="EMBL" id="QHKO01000004">
    <property type="protein sequence ID" value="RAL22352.1"/>
    <property type="molecule type" value="Genomic_DNA"/>
</dbReference>
<dbReference type="Gene3D" id="3.10.450.50">
    <property type="match status" value="1"/>
</dbReference>
<protein>
    <submittedName>
        <fullName evidence="1">Uncharacterized protein</fullName>
    </submittedName>
</protein>
<accession>A0A328C6B3</accession>